<dbReference type="KEGG" id="pfj:MYCFIDRAFT_210675"/>
<dbReference type="HOGENOM" id="CLU_1928508_0_0_1"/>
<keyword evidence="1" id="KW-0472">Membrane</keyword>
<proteinExistence type="predicted"/>
<sequence>MLRRLEIWRIFPIAVSSGASASAAISLLSRASLGVIIFTASSRRLASLFTAGLSLVLVGLMPHWRLYLATCLAGQSLRCSCMSFRLSARTTMNSQAETGGCPSALQWLCFYRTYASSGYIRSSVLSCRTCR</sequence>
<dbReference type="EMBL" id="KB446556">
    <property type="protein sequence ID" value="EME87036.1"/>
    <property type="molecule type" value="Genomic_DNA"/>
</dbReference>
<keyword evidence="3" id="KW-1185">Reference proteome</keyword>
<feature type="transmembrane region" description="Helical" evidence="1">
    <location>
        <begin position="7"/>
        <end position="28"/>
    </location>
</feature>
<evidence type="ECO:0000313" key="2">
    <source>
        <dbReference type="EMBL" id="EME87036.1"/>
    </source>
</evidence>
<organism evidence="2 3">
    <name type="scientific">Pseudocercospora fijiensis (strain CIRAD86)</name>
    <name type="common">Black leaf streak disease fungus</name>
    <name type="synonym">Mycosphaerella fijiensis</name>
    <dbReference type="NCBI Taxonomy" id="383855"/>
    <lineage>
        <taxon>Eukaryota</taxon>
        <taxon>Fungi</taxon>
        <taxon>Dikarya</taxon>
        <taxon>Ascomycota</taxon>
        <taxon>Pezizomycotina</taxon>
        <taxon>Dothideomycetes</taxon>
        <taxon>Dothideomycetidae</taxon>
        <taxon>Mycosphaerellales</taxon>
        <taxon>Mycosphaerellaceae</taxon>
        <taxon>Pseudocercospora</taxon>
    </lineage>
</organism>
<accession>M3AQY4</accession>
<dbReference type="AlphaFoldDB" id="M3AQY4"/>
<evidence type="ECO:0000256" key="1">
    <source>
        <dbReference type="SAM" id="Phobius"/>
    </source>
</evidence>
<keyword evidence="1" id="KW-0812">Transmembrane</keyword>
<protein>
    <submittedName>
        <fullName evidence="2">Uncharacterized protein</fullName>
    </submittedName>
</protein>
<keyword evidence="1" id="KW-1133">Transmembrane helix</keyword>
<name>M3AQY4_PSEFD</name>
<dbReference type="RefSeq" id="XP_007924102.1">
    <property type="nucleotide sequence ID" value="XM_007925911.1"/>
</dbReference>
<dbReference type="GeneID" id="19337159"/>
<feature type="transmembrane region" description="Helical" evidence="1">
    <location>
        <begin position="48"/>
        <end position="68"/>
    </location>
</feature>
<reference evidence="2 3" key="1">
    <citation type="journal article" date="2012" name="PLoS Pathog.">
        <title>Diverse lifestyles and strategies of plant pathogenesis encoded in the genomes of eighteen Dothideomycetes fungi.</title>
        <authorList>
            <person name="Ohm R.A."/>
            <person name="Feau N."/>
            <person name="Henrissat B."/>
            <person name="Schoch C.L."/>
            <person name="Horwitz B.A."/>
            <person name="Barry K.W."/>
            <person name="Condon B.J."/>
            <person name="Copeland A.C."/>
            <person name="Dhillon B."/>
            <person name="Glaser F."/>
            <person name="Hesse C.N."/>
            <person name="Kosti I."/>
            <person name="LaButti K."/>
            <person name="Lindquist E.A."/>
            <person name="Lucas S."/>
            <person name="Salamov A.A."/>
            <person name="Bradshaw R.E."/>
            <person name="Ciuffetti L."/>
            <person name="Hamelin R.C."/>
            <person name="Kema G.H.J."/>
            <person name="Lawrence C."/>
            <person name="Scott J.A."/>
            <person name="Spatafora J.W."/>
            <person name="Turgeon B.G."/>
            <person name="de Wit P.J.G.M."/>
            <person name="Zhong S."/>
            <person name="Goodwin S.B."/>
            <person name="Grigoriev I.V."/>
        </authorList>
    </citation>
    <scope>NUCLEOTIDE SEQUENCE [LARGE SCALE GENOMIC DNA]</scope>
    <source>
        <strain evidence="2 3">CIRAD86</strain>
    </source>
</reference>
<evidence type="ECO:0000313" key="3">
    <source>
        <dbReference type="Proteomes" id="UP000016932"/>
    </source>
</evidence>
<dbReference type="VEuPathDB" id="FungiDB:MYCFIDRAFT_210675"/>
<dbReference type="Proteomes" id="UP000016932">
    <property type="component" value="Unassembled WGS sequence"/>
</dbReference>
<gene>
    <name evidence="2" type="ORF">MYCFIDRAFT_210675</name>
</gene>